<dbReference type="AlphaFoldDB" id="Q1YI75"/>
<dbReference type="BioCyc" id="AURANTIMONAS:SI859A1_01608-MONOMER"/>
<evidence type="ECO:0000313" key="1">
    <source>
        <dbReference type="EMBL" id="EAS50242.1"/>
    </source>
</evidence>
<evidence type="ECO:0008006" key="3">
    <source>
        <dbReference type="Google" id="ProtNLM"/>
    </source>
</evidence>
<dbReference type="InterPro" id="IPR010321">
    <property type="entry name" value="DUF922"/>
</dbReference>
<protein>
    <recommendedName>
        <fullName evidence="3">Secreted Zn-dependent protease</fullName>
    </recommendedName>
</protein>
<gene>
    <name evidence="1" type="ORF">SI859A1_01608</name>
</gene>
<sequence length="286" mass="32240">MNEKAEAEHETGDDGERQQVLGDIEHDVPPMFCVPYMFSFVPDCQPSGRNDGRASVAPLLQAGDLCRRAKRLAWTNGDLRHGEEEMTRRAILLLAGLAVLAGASATAETLDETTRYFAIRGTTLAELDRDLNRRGPFVAETGLRHPGATEVKFDGHVTYKRVAEGCAVDMANVKLTLNMLLPKWAPPRGVAPETILIWQTLESDIERHEKHHADIAKSWLKRMEMALRNLRPEPSCARMEALVNQVTQRYLAGHERAQVEFDTIEGREVNFRLRRALSRAVSDYRR</sequence>
<keyword evidence="2" id="KW-1185">Reference proteome</keyword>
<proteinExistence type="predicted"/>
<accession>Q1YI75</accession>
<organism evidence="1 2">
    <name type="scientific">Aurantimonas manganoxydans (strain ATCC BAA-1229 / DSM 21871 / SI85-9A1)</name>
    <dbReference type="NCBI Taxonomy" id="287752"/>
    <lineage>
        <taxon>Bacteria</taxon>
        <taxon>Pseudomonadati</taxon>
        <taxon>Pseudomonadota</taxon>
        <taxon>Alphaproteobacteria</taxon>
        <taxon>Hyphomicrobiales</taxon>
        <taxon>Aurantimonadaceae</taxon>
        <taxon>Aurantimonas</taxon>
    </lineage>
</organism>
<comment type="caution">
    <text evidence="1">The sequence shown here is derived from an EMBL/GenBank/DDBJ whole genome shotgun (WGS) entry which is preliminary data.</text>
</comment>
<dbReference type="HOGENOM" id="CLU_972588_0_0_5"/>
<reference evidence="1 2" key="1">
    <citation type="journal article" date="2008" name="Appl. Environ. Microbiol.">
        <title>Genomic insights into Mn(II) oxidation by the marine alphaproteobacterium Aurantimonas sp. strain SI85-9A1.</title>
        <authorList>
            <person name="Dick G.J."/>
            <person name="Podell S."/>
            <person name="Johnson H.A."/>
            <person name="Rivera-Espinoza Y."/>
            <person name="Bernier-Latmani R."/>
            <person name="McCarthy J.K."/>
            <person name="Torpey J.W."/>
            <person name="Clement B.G."/>
            <person name="Gaasterland T."/>
            <person name="Tebo B.M."/>
        </authorList>
    </citation>
    <scope>NUCLEOTIDE SEQUENCE [LARGE SCALE GENOMIC DNA]</scope>
    <source>
        <strain evidence="1 2">SI85-9A1</strain>
    </source>
</reference>
<dbReference type="Proteomes" id="UP000000321">
    <property type="component" value="Unassembled WGS sequence"/>
</dbReference>
<dbReference type="EMBL" id="AAPJ01000003">
    <property type="protein sequence ID" value="EAS50242.1"/>
    <property type="molecule type" value="Genomic_DNA"/>
</dbReference>
<dbReference type="Pfam" id="PF06037">
    <property type="entry name" value="DUF922"/>
    <property type="match status" value="1"/>
</dbReference>
<name>Q1YI75_AURMS</name>
<evidence type="ECO:0000313" key="2">
    <source>
        <dbReference type="Proteomes" id="UP000000321"/>
    </source>
</evidence>